<sequence>MLSHKLSSPCLASIMQQRAASPAESSVGSPGHSIHNGKDGYENENNHESVSRTLSPQGMIKHLQSELEDSHIRIARDTGVINNLHEKVTELEELVQKQKITISNQSRAISDRRSLRKQSPMAAVFPMTPHYHHPVQHLLSCHQPLGHATGHSPSPSMVPSPFHSPQSNRSFNSNIFEQPPPKFELPLGGSFPAYTPILRDPLGLANVNRDVFIPLSAAPAHDSTDFRGAMADFSTRFQELMRKSEVFGQTHANFPNIFRDSHLEDRVKEYLMAISNRAQASVLLGNVTTRCCLITKAVNFYLVEEVLRITVVRGFDTSTDLEIGQIQRQMTPDTPLTVRHLMIMAMTTHLGSLTKKPGFADFCHQKTQSHVAKLWQYIRPLSHNPAKQNSQAVIDLTAIMSEAQSLALDMHMVPLEYKFDFPEPGEHFDPLTMINRDSFIVGDPQTLKSNETRVGLGITPVVRIRNNSESPGDIKLIYLGNVLLKLPRKHTA</sequence>
<evidence type="ECO:0000313" key="3">
    <source>
        <dbReference type="Proteomes" id="UP000244073"/>
    </source>
</evidence>
<dbReference type="AlphaFoldDB" id="A0A2T5M2Y7"/>
<name>A0A2T5M2Y7_9EURO</name>
<feature type="compositionally biased region" description="Basic and acidic residues" evidence="1">
    <location>
        <begin position="36"/>
        <end position="50"/>
    </location>
</feature>
<dbReference type="OrthoDB" id="4203839at2759"/>
<organism evidence="2 3">
    <name type="scientific">Aspergillus ochraceoroseus IBT 24754</name>
    <dbReference type="NCBI Taxonomy" id="1392256"/>
    <lineage>
        <taxon>Eukaryota</taxon>
        <taxon>Fungi</taxon>
        <taxon>Dikarya</taxon>
        <taxon>Ascomycota</taxon>
        <taxon>Pezizomycotina</taxon>
        <taxon>Eurotiomycetes</taxon>
        <taxon>Eurotiomycetidae</taxon>
        <taxon>Eurotiales</taxon>
        <taxon>Aspergillaceae</taxon>
        <taxon>Aspergillus</taxon>
        <taxon>Aspergillus subgen. Nidulantes</taxon>
    </lineage>
</organism>
<comment type="caution">
    <text evidence="2">The sequence shown here is derived from an EMBL/GenBank/DDBJ whole genome shotgun (WGS) entry which is preliminary data.</text>
</comment>
<dbReference type="RefSeq" id="XP_040754271.1">
    <property type="nucleotide sequence ID" value="XM_040894557.1"/>
</dbReference>
<gene>
    <name evidence="2" type="ORF">P175DRAFT_0453933</name>
</gene>
<feature type="region of interest" description="Disordered" evidence="1">
    <location>
        <begin position="15"/>
        <end position="54"/>
    </location>
</feature>
<proteinExistence type="predicted"/>
<evidence type="ECO:0000256" key="1">
    <source>
        <dbReference type="SAM" id="MobiDB-lite"/>
    </source>
</evidence>
<accession>A0A2T5M2Y7</accession>
<feature type="compositionally biased region" description="Polar residues" evidence="1">
    <location>
        <begin position="151"/>
        <end position="176"/>
    </location>
</feature>
<dbReference type="EMBL" id="MSFN02000002">
    <property type="protein sequence ID" value="PTU22879.1"/>
    <property type="molecule type" value="Genomic_DNA"/>
</dbReference>
<dbReference type="Proteomes" id="UP000244073">
    <property type="component" value="Unassembled WGS sequence"/>
</dbReference>
<dbReference type="VEuPathDB" id="FungiDB:P175DRAFT_0453933"/>
<protein>
    <submittedName>
        <fullName evidence="2">Uncharacterized protein</fullName>
    </submittedName>
</protein>
<dbReference type="GeneID" id="63811439"/>
<evidence type="ECO:0000313" key="2">
    <source>
        <dbReference type="EMBL" id="PTU22879.1"/>
    </source>
</evidence>
<reference evidence="2 3" key="1">
    <citation type="journal article" date="2018" name="Proc. Natl. Acad. Sci. U.S.A.">
        <title>Linking secondary metabolites to gene clusters through genome sequencing of six diverse Aspergillus species.</title>
        <authorList>
            <person name="Kaerboelling I."/>
            <person name="Vesth T.C."/>
            <person name="Frisvad J.C."/>
            <person name="Nybo J.L."/>
            <person name="Theobald S."/>
            <person name="Kuo A."/>
            <person name="Bowyer P."/>
            <person name="Matsuda Y."/>
            <person name="Mondo S."/>
            <person name="Lyhne E.K."/>
            <person name="Kogle M.E."/>
            <person name="Clum A."/>
            <person name="Lipzen A."/>
            <person name="Salamov A."/>
            <person name="Ngan C.Y."/>
            <person name="Daum C."/>
            <person name="Chiniquy J."/>
            <person name="Barry K."/>
            <person name="LaButti K."/>
            <person name="Haridas S."/>
            <person name="Simmons B.A."/>
            <person name="Magnuson J.K."/>
            <person name="Mortensen U.H."/>
            <person name="Larsen T.O."/>
            <person name="Grigoriev I.V."/>
            <person name="Baker S.E."/>
            <person name="Andersen M.R."/>
        </authorList>
    </citation>
    <scope>NUCLEOTIDE SEQUENCE [LARGE SCALE GENOMIC DNA]</scope>
    <source>
        <strain evidence="2 3">IBT 24754</strain>
    </source>
</reference>
<feature type="compositionally biased region" description="Polar residues" evidence="1">
    <location>
        <begin position="15"/>
        <end position="28"/>
    </location>
</feature>
<feature type="region of interest" description="Disordered" evidence="1">
    <location>
        <begin position="143"/>
        <end position="178"/>
    </location>
</feature>